<name>A0A7C4BEH2_9CREN</name>
<accession>A0A7C4BEH2</accession>
<sequence length="85" mass="9682">MVVRIKLRMRSLKSGRDVSTSALVSSCFEAETQQLLIPRRLAAELGLWPPPEEATCRGWNCWWPSYLNSVAEVPVLREVYHCSCC</sequence>
<proteinExistence type="predicted"/>
<dbReference type="AlphaFoldDB" id="A0A7C4BEH2"/>
<dbReference type="EMBL" id="DTFF01000069">
    <property type="protein sequence ID" value="HGI88377.1"/>
    <property type="molecule type" value="Genomic_DNA"/>
</dbReference>
<reference evidence="1" key="1">
    <citation type="journal article" date="2020" name="mSystems">
        <title>Genome- and Community-Level Interaction Insights into Carbon Utilization and Element Cycling Functions of Hydrothermarchaeota in Hydrothermal Sediment.</title>
        <authorList>
            <person name="Zhou Z."/>
            <person name="Liu Y."/>
            <person name="Xu W."/>
            <person name="Pan J."/>
            <person name="Luo Z.H."/>
            <person name="Li M."/>
        </authorList>
    </citation>
    <scope>NUCLEOTIDE SEQUENCE [LARGE SCALE GENOMIC DNA]</scope>
    <source>
        <strain evidence="1">SpSt-732</strain>
    </source>
</reference>
<organism evidence="1">
    <name type="scientific">Ignisphaera aggregans</name>
    <dbReference type="NCBI Taxonomy" id="334771"/>
    <lineage>
        <taxon>Archaea</taxon>
        <taxon>Thermoproteota</taxon>
        <taxon>Thermoprotei</taxon>
        <taxon>Desulfurococcales</taxon>
        <taxon>Desulfurococcaceae</taxon>
        <taxon>Ignisphaera</taxon>
    </lineage>
</organism>
<comment type="caution">
    <text evidence="1">The sequence shown here is derived from an EMBL/GenBank/DDBJ whole genome shotgun (WGS) entry which is preliminary data.</text>
</comment>
<gene>
    <name evidence="1" type="ORF">ENV14_08350</name>
</gene>
<protein>
    <submittedName>
        <fullName evidence="1">Uncharacterized protein</fullName>
    </submittedName>
</protein>
<evidence type="ECO:0000313" key="1">
    <source>
        <dbReference type="EMBL" id="HGI88377.1"/>
    </source>
</evidence>